<protein>
    <submittedName>
        <fullName evidence="6">Putative transcriptional regulator</fullName>
    </submittedName>
</protein>
<dbReference type="Pfam" id="PF00356">
    <property type="entry name" value="LacI"/>
    <property type="match status" value="1"/>
</dbReference>
<keyword evidence="1" id="KW-0678">Repressor</keyword>
<dbReference type="InterPro" id="IPR000843">
    <property type="entry name" value="HTH_LacI"/>
</dbReference>
<evidence type="ECO:0000256" key="1">
    <source>
        <dbReference type="ARBA" id="ARBA00022491"/>
    </source>
</evidence>
<feature type="domain" description="HTH lacI-type" evidence="5">
    <location>
        <begin position="44"/>
        <end position="98"/>
    </location>
</feature>
<evidence type="ECO:0000256" key="2">
    <source>
        <dbReference type="ARBA" id="ARBA00023015"/>
    </source>
</evidence>
<dbReference type="CDD" id="cd06289">
    <property type="entry name" value="PBP1_MalI-like"/>
    <property type="match status" value="1"/>
</dbReference>
<dbReference type="EMBL" id="AP009384">
    <property type="protein sequence ID" value="BAF90466.1"/>
    <property type="molecule type" value="Genomic_DNA"/>
</dbReference>
<dbReference type="SMART" id="SM00354">
    <property type="entry name" value="HTH_LACI"/>
    <property type="match status" value="1"/>
</dbReference>
<evidence type="ECO:0000259" key="5">
    <source>
        <dbReference type="PROSITE" id="PS50932"/>
    </source>
</evidence>
<dbReference type="PANTHER" id="PTHR30146">
    <property type="entry name" value="LACI-RELATED TRANSCRIPTIONAL REPRESSOR"/>
    <property type="match status" value="1"/>
</dbReference>
<evidence type="ECO:0000256" key="4">
    <source>
        <dbReference type="ARBA" id="ARBA00023163"/>
    </source>
</evidence>
<reference evidence="6 7" key="3">
    <citation type="journal article" date="2008" name="BMC Genomics">
        <title>The genome of the versatile nitrogen fixer Azorhizobium caulinodans ORS571.</title>
        <authorList>
            <person name="Lee KB."/>
            <person name="Backer P.D."/>
            <person name="Aono T."/>
            <person name="Liu CT."/>
            <person name="Suzuki S."/>
            <person name="Suzuki T."/>
            <person name="Kaneko T."/>
            <person name="Yamada M."/>
            <person name="Tabata S."/>
            <person name="Kupfer D.M."/>
            <person name="Najar F.Z."/>
            <person name="Wiley G.B."/>
            <person name="Roe B."/>
            <person name="Binnewies T.T."/>
            <person name="Ussery D.W."/>
            <person name="D'Haeze W."/>
            <person name="Herder J.D."/>
            <person name="Gevers D."/>
            <person name="Vereecke D."/>
            <person name="Holsters M."/>
            <person name="Oyaizu H."/>
        </authorList>
    </citation>
    <scope>NUCLEOTIDE SEQUENCE [LARGE SCALE GENOMIC DNA]</scope>
    <source>
        <strain evidence="7">ATCC 43989 / DSM 5975 / JCM 20966 / LMG 6465 / NBRC 14845 / NCIMB 13405 / ORS 571</strain>
    </source>
</reference>
<organism evidence="6 7">
    <name type="scientific">Azorhizobium caulinodans (strain ATCC 43989 / DSM 5975 / JCM 20966 / LMG 6465 / NBRC 14845 / NCIMB 13405 / ORS 571)</name>
    <dbReference type="NCBI Taxonomy" id="438753"/>
    <lineage>
        <taxon>Bacteria</taxon>
        <taxon>Pseudomonadati</taxon>
        <taxon>Pseudomonadota</taxon>
        <taxon>Alphaproteobacteria</taxon>
        <taxon>Hyphomicrobiales</taxon>
        <taxon>Xanthobacteraceae</taxon>
        <taxon>Azorhizobium</taxon>
    </lineage>
</organism>
<proteinExistence type="predicted"/>
<dbReference type="STRING" id="438753.AZC_4468"/>
<dbReference type="AlphaFoldDB" id="A8HYJ5"/>
<dbReference type="SUPFAM" id="SSF53822">
    <property type="entry name" value="Periplasmic binding protein-like I"/>
    <property type="match status" value="1"/>
</dbReference>
<dbReference type="SUPFAM" id="SSF47413">
    <property type="entry name" value="lambda repressor-like DNA-binding domains"/>
    <property type="match status" value="1"/>
</dbReference>
<dbReference type="Proteomes" id="UP000000270">
    <property type="component" value="Chromosome"/>
</dbReference>
<reference evidence="6 7" key="5">
    <citation type="journal article" date="2010" name="Appl. Environ. Microbiol.">
        <title>phrR-like gene praR of Azorhizobium caulinodans ORS571 is essential for symbiosis with Sesbania rostrata and is involved in expression of reb genes.</title>
        <authorList>
            <person name="Akiba N."/>
            <person name="Aono T."/>
            <person name="Toyazaki H."/>
            <person name="Sato S."/>
            <person name="Oyaizu H."/>
        </authorList>
    </citation>
    <scope>NUCLEOTIDE SEQUENCE [LARGE SCALE GENOMIC DNA]</scope>
    <source>
        <strain evidence="7">ATCC 43989 / DSM 5975 / JCM 20966 / LMG 6465 / NBRC 14845 / NCIMB 13405 / ORS 571</strain>
    </source>
</reference>
<dbReference type="KEGG" id="azc:AZC_4468"/>
<evidence type="ECO:0000313" key="6">
    <source>
        <dbReference type="EMBL" id="BAF90466.1"/>
    </source>
</evidence>
<keyword evidence="4" id="KW-0804">Transcription</keyword>
<reference evidence="6 7" key="1">
    <citation type="journal article" date="2007" name="Appl. Environ. Microbiol.">
        <title>Rhizobial factors required for stem nodule maturation and maintenance in Sesbania rostrata-Azorhizobium caulinodans ORS571 symbiosis.</title>
        <authorList>
            <person name="Suzuki S."/>
            <person name="Aono T."/>
            <person name="Lee KB."/>
            <person name="Suzuki T."/>
            <person name="Liu CT."/>
            <person name="Miwa H."/>
            <person name="Wakao S."/>
            <person name="Iki T."/>
            <person name="Oyaizu H."/>
        </authorList>
    </citation>
    <scope>NUCLEOTIDE SEQUENCE [LARGE SCALE GENOMIC DNA]</scope>
    <source>
        <strain evidence="7">ATCC 43989 / DSM 5975 / JCM 20966 / LMG 6465 / NBRC 14845 / NCIMB 13405 / ORS 571</strain>
    </source>
</reference>
<reference evidence="7" key="2">
    <citation type="submission" date="2007-04" db="EMBL/GenBank/DDBJ databases">
        <title>Complete genome sequence of the nitrogen-fixing bacterium Azorhizobium caulinodans ORS571.</title>
        <authorList>
            <person name="Lee K.B."/>
            <person name="Backer P.D."/>
            <person name="Aono T."/>
            <person name="Liu C.T."/>
            <person name="Suzuki S."/>
            <person name="Suzuki T."/>
            <person name="Kaneko T."/>
            <person name="Yamada M."/>
            <person name="Tabata S."/>
            <person name="Kupfer D.M."/>
            <person name="Najar F.Z."/>
            <person name="Wiley G.B."/>
            <person name="Roe B."/>
            <person name="Binnewies T."/>
            <person name="Ussery D."/>
            <person name="Vereecke D."/>
            <person name="Gevers D."/>
            <person name="Holsters M."/>
            <person name="Oyaizu H."/>
        </authorList>
    </citation>
    <scope>NUCLEOTIDE SEQUENCE [LARGE SCALE GENOMIC DNA]</scope>
    <source>
        <strain evidence="7">ATCC 43989 / DSM 5975 / JCM 20966 / LMG 6465 / NBRC 14845 / NCIMB 13405 / ORS 571</strain>
    </source>
</reference>
<reference evidence="6 7" key="4">
    <citation type="journal article" date="2009" name="Appl. Environ. Microbiol.">
        <title>Comparative genome-wide transcriptional profiling of Azorhizobium caulinodans ORS571 grown under free-living and symbiotic conditions.</title>
        <authorList>
            <person name="Tsukada S."/>
            <person name="Aono T."/>
            <person name="Akiba N."/>
            <person name="Lee KB."/>
            <person name="Liu CT."/>
            <person name="Toyazaki H."/>
            <person name="Oyaizu H."/>
        </authorList>
    </citation>
    <scope>NUCLEOTIDE SEQUENCE [LARGE SCALE GENOMIC DNA]</scope>
    <source>
        <strain evidence="7">ATCC 43989 / DSM 5975 / JCM 20966 / LMG 6465 / NBRC 14845 / NCIMB 13405 / ORS 571</strain>
    </source>
</reference>
<dbReference type="InterPro" id="IPR028082">
    <property type="entry name" value="Peripla_BP_I"/>
</dbReference>
<dbReference type="Gene3D" id="1.10.260.40">
    <property type="entry name" value="lambda repressor-like DNA-binding domains"/>
    <property type="match status" value="1"/>
</dbReference>
<dbReference type="PANTHER" id="PTHR30146:SF148">
    <property type="entry name" value="HTH-TYPE TRANSCRIPTIONAL REPRESSOR PURR-RELATED"/>
    <property type="match status" value="1"/>
</dbReference>
<accession>A8HYJ5</accession>
<keyword evidence="2" id="KW-0805">Transcription regulation</keyword>
<dbReference type="InterPro" id="IPR010982">
    <property type="entry name" value="Lambda_DNA-bd_dom_sf"/>
</dbReference>
<sequence length="378" mass="39883">MRLRSGPLPRQGFNRLVCRNPDAAHCRRADRGRRGMDGAVSGRITLQQLAQALGLSTATVSLALRDSQVVAEATRLKVQEAARARGYVANRGAASLRTARTNIVGIGLHDIINPSFTELLAALEDSLSAAGKTILLGVSQEDVTRQTRTLGTLAEYRPDAFIVSPAAGTTVDDLKALAASGIAVVQVTREVEGSGFDFAGSDDTAGVALAVAHLVDLGHRRIGMIGSLPIASTGRRRLAGYRQGLEDAGLPFDPALVAEGPGLRETGRAGVLKLLALPDPPTAAVCFNDLNAFGALMGLQSAGLTAGRDFSLVGYDDIGEAALWHPALTTVFTRIPEYGHIAAELALARIAEPGRPVERVALMPRLVVRETTTPPRRR</sequence>
<dbReference type="HOGENOM" id="CLU_037628_6_1_5"/>
<gene>
    <name evidence="6" type="primary">lacI</name>
    <name evidence="6" type="ordered locus">AZC_4468</name>
</gene>
<dbReference type="eggNOG" id="COG1609">
    <property type="taxonomic scope" value="Bacteria"/>
</dbReference>
<dbReference type="Gene3D" id="3.40.50.2300">
    <property type="match status" value="2"/>
</dbReference>
<dbReference type="GO" id="GO:0000976">
    <property type="term" value="F:transcription cis-regulatory region binding"/>
    <property type="evidence" value="ECO:0007669"/>
    <property type="project" value="TreeGrafter"/>
</dbReference>
<dbReference type="CDD" id="cd01392">
    <property type="entry name" value="HTH_LacI"/>
    <property type="match status" value="1"/>
</dbReference>
<evidence type="ECO:0000313" key="7">
    <source>
        <dbReference type="Proteomes" id="UP000000270"/>
    </source>
</evidence>
<dbReference type="Pfam" id="PF13377">
    <property type="entry name" value="Peripla_BP_3"/>
    <property type="match status" value="1"/>
</dbReference>
<evidence type="ECO:0000256" key="3">
    <source>
        <dbReference type="ARBA" id="ARBA00023125"/>
    </source>
</evidence>
<dbReference type="GO" id="GO:0003700">
    <property type="term" value="F:DNA-binding transcription factor activity"/>
    <property type="evidence" value="ECO:0007669"/>
    <property type="project" value="TreeGrafter"/>
</dbReference>
<dbReference type="PROSITE" id="PS50932">
    <property type="entry name" value="HTH_LACI_2"/>
    <property type="match status" value="1"/>
</dbReference>
<name>A8HYJ5_AZOC5</name>
<reference evidence="6 7" key="6">
    <citation type="journal article" date="2011" name="Appl. Environ. Microbiol.">
        <title>Involvement of the azorhizobial chromosome partition gene (parA) in the onset of bacteroid differentiation during Sesbania rostrata stem nodule development.</title>
        <authorList>
            <person name="Liu CT."/>
            <person name="Lee KB."/>
            <person name="Wang YS."/>
            <person name="Peng MH."/>
            <person name="Lee KT."/>
            <person name="Suzuki S."/>
            <person name="Suzuki T."/>
            <person name="Oyaizu H."/>
        </authorList>
    </citation>
    <scope>NUCLEOTIDE SEQUENCE [LARGE SCALE GENOMIC DNA]</scope>
    <source>
        <strain evidence="7">ATCC 43989 / DSM 5975 / JCM 20966 / LMG 6465 / NBRC 14845 / NCIMB 13405 / ORS 571</strain>
    </source>
</reference>
<dbReference type="InterPro" id="IPR046335">
    <property type="entry name" value="LacI/GalR-like_sensor"/>
</dbReference>
<keyword evidence="3" id="KW-0238">DNA-binding</keyword>
<keyword evidence="7" id="KW-1185">Reference proteome</keyword>